<gene>
    <name evidence="1" type="ORF">RHMOL_Rhmol02G0150900</name>
</gene>
<evidence type="ECO:0000313" key="1">
    <source>
        <dbReference type="EMBL" id="KAI8567812.1"/>
    </source>
</evidence>
<organism evidence="1 2">
    <name type="scientific">Rhododendron molle</name>
    <name type="common">Chinese azalea</name>
    <name type="synonym">Azalea mollis</name>
    <dbReference type="NCBI Taxonomy" id="49168"/>
    <lineage>
        <taxon>Eukaryota</taxon>
        <taxon>Viridiplantae</taxon>
        <taxon>Streptophyta</taxon>
        <taxon>Embryophyta</taxon>
        <taxon>Tracheophyta</taxon>
        <taxon>Spermatophyta</taxon>
        <taxon>Magnoliopsida</taxon>
        <taxon>eudicotyledons</taxon>
        <taxon>Gunneridae</taxon>
        <taxon>Pentapetalae</taxon>
        <taxon>asterids</taxon>
        <taxon>Ericales</taxon>
        <taxon>Ericaceae</taxon>
        <taxon>Ericoideae</taxon>
        <taxon>Rhodoreae</taxon>
        <taxon>Rhododendron</taxon>
    </lineage>
</organism>
<dbReference type="Proteomes" id="UP001062846">
    <property type="component" value="Chromosome 2"/>
</dbReference>
<keyword evidence="2" id="KW-1185">Reference proteome</keyword>
<comment type="caution">
    <text evidence="1">The sequence shown here is derived from an EMBL/GenBank/DDBJ whole genome shotgun (WGS) entry which is preliminary data.</text>
</comment>
<protein>
    <submittedName>
        <fullName evidence="1">Uncharacterized protein</fullName>
    </submittedName>
</protein>
<dbReference type="EMBL" id="CM046389">
    <property type="protein sequence ID" value="KAI8567812.1"/>
    <property type="molecule type" value="Genomic_DNA"/>
</dbReference>
<reference evidence="1" key="1">
    <citation type="submission" date="2022-02" db="EMBL/GenBank/DDBJ databases">
        <title>Plant Genome Project.</title>
        <authorList>
            <person name="Zhang R.-G."/>
        </authorList>
    </citation>
    <scope>NUCLEOTIDE SEQUENCE</scope>
    <source>
        <strain evidence="1">AT1</strain>
    </source>
</reference>
<name>A0ACC0PS12_RHOML</name>
<evidence type="ECO:0000313" key="2">
    <source>
        <dbReference type="Proteomes" id="UP001062846"/>
    </source>
</evidence>
<accession>A0ACC0PS12</accession>
<proteinExistence type="predicted"/>
<sequence>MRTGIYGGQKKRLTTGPLVSFSHDVILSCDLHMKRNETYNDRILMIRTVHYKGPNAKIIHKKQLRWSSNGGIGGSAYSRKKCNIWRRYTTMLVEHSTQASEQHKCLCGMSYCPGRQTGITRFTSRVLADKFSFHVSRHARGDVFLGSTGLLFNRSNMIEESIDETGEYFWTFCSGSRGSSCGSIDEEDDEHGIAHMIEHVAFLGSKKRRKLIGTGAPSNAYTNFRNTVFHIYSPTCSKDSGGDRLQPVLDVLNEIVFHPQFLASRVEKERIAILSELQMMNTIEYRVDCQLGKRLPIGLEEQIKKLDADKMRKFHERWYFPANATLYIGGDIDNISKLVYHIELCNWVFGIPVLPASYTAMGLLRIEVGDLLWKEYPRSKHDPLPSLLAVWWRLFRLSEIPVNKLQTYGDMRNFLMKRVFLFALHFRIQTRYQVRRLKEFGVTKGELSRYMGALLKESEQLAAMTDIVSSVDNLELIMENDALGHVVTDHKERHESLVAVTGAVTLEEANSIGAKVLEFVADFGKSFARHPAAIVAFVPKKVHDDERASSAKRIDIVLTAAGTTVAA</sequence>